<dbReference type="InterPro" id="IPR026961">
    <property type="entry name" value="PGG_dom"/>
</dbReference>
<feature type="transmembrane region" description="Helical" evidence="3">
    <location>
        <begin position="550"/>
        <end position="580"/>
    </location>
</feature>
<comment type="subcellular location">
    <subcellularLocation>
        <location evidence="1">Cell membrane</location>
        <topology evidence="1">Peripheral membrane protein</topology>
        <orientation evidence="1">Cytoplasmic side</orientation>
    </subcellularLocation>
</comment>
<feature type="domain" description="PGG" evidence="4">
    <location>
        <begin position="505"/>
        <end position="588"/>
    </location>
</feature>
<keyword evidence="6" id="KW-1185">Reference proteome</keyword>
<dbReference type="Pfam" id="PF13962">
    <property type="entry name" value="PGG"/>
    <property type="match status" value="1"/>
</dbReference>
<evidence type="ECO:0000256" key="2">
    <source>
        <dbReference type="SAM" id="MobiDB-lite"/>
    </source>
</evidence>
<dbReference type="PANTHER" id="PTHR24177:SF215">
    <property type="entry name" value="PGG DOMAIN-CONTAINING PROTEIN"/>
    <property type="match status" value="1"/>
</dbReference>
<dbReference type="EMBL" id="CP144700">
    <property type="protein sequence ID" value="WVZ23615.1"/>
    <property type="molecule type" value="Genomic_DNA"/>
</dbReference>
<reference evidence="5 6" key="1">
    <citation type="journal article" date="2023" name="Life. Sci Alliance">
        <title>Evolutionary insights into 3D genome organization and epigenetic landscape of Vigna mungo.</title>
        <authorList>
            <person name="Junaid A."/>
            <person name="Singh B."/>
            <person name="Bhatia S."/>
        </authorList>
    </citation>
    <scope>NUCLEOTIDE SEQUENCE [LARGE SCALE GENOMIC DNA]</scope>
    <source>
        <strain evidence="5">Urdbean</strain>
    </source>
</reference>
<feature type="region of interest" description="Disordered" evidence="2">
    <location>
        <begin position="233"/>
        <end position="262"/>
    </location>
</feature>
<keyword evidence="3" id="KW-0812">Transmembrane</keyword>
<organism evidence="5 6">
    <name type="scientific">Vigna mungo</name>
    <name type="common">Black gram</name>
    <name type="synonym">Phaseolus mungo</name>
    <dbReference type="NCBI Taxonomy" id="3915"/>
    <lineage>
        <taxon>Eukaryota</taxon>
        <taxon>Viridiplantae</taxon>
        <taxon>Streptophyta</taxon>
        <taxon>Embryophyta</taxon>
        <taxon>Tracheophyta</taxon>
        <taxon>Spermatophyta</taxon>
        <taxon>Magnoliopsida</taxon>
        <taxon>eudicotyledons</taxon>
        <taxon>Gunneridae</taxon>
        <taxon>Pentapetalae</taxon>
        <taxon>rosids</taxon>
        <taxon>fabids</taxon>
        <taxon>Fabales</taxon>
        <taxon>Fabaceae</taxon>
        <taxon>Papilionoideae</taxon>
        <taxon>50 kb inversion clade</taxon>
        <taxon>NPAAA clade</taxon>
        <taxon>indigoferoid/millettioid clade</taxon>
        <taxon>Phaseoleae</taxon>
        <taxon>Vigna</taxon>
    </lineage>
</organism>
<dbReference type="AlphaFoldDB" id="A0AAQ3P9U4"/>
<dbReference type="InterPro" id="IPR036770">
    <property type="entry name" value="Ankyrin_rpt-contain_sf"/>
</dbReference>
<sequence>MALAHEGLKRMQETQMFSEKMKEAQKAAMEKRWEDFKKNIIGNHNIPTEFDLLGNNFLHEMEKRWEDFKKNIIENHNILTEFDLLGNNSIHIAARSHPQLLKEMILILPREEMLSALSKQNREGNTVLHEIVFSENAKEMAEIVFKLEELLIEEQRPLLELRNNRGESPLFVAAMHGNLNILKNMAKRVGTMDNLRKHFRRFDKYNALHASVIGQHFLLPVEYDNDERSQLFKQKKDEENGKEDEPDEENAKEDEPDEYDNDEHDRLFKQKKDEENGKEDESEVCKSVFKGIDHLWKEKKKHILTEQLANILIKYDLSWQASKNEYSRKLLITMPRNPLNMTKRRSLSVEKEEERCKNPQRPEHTALLIATKYGIVEIVQKFLEVYPGSIYHVAENKKNILTMAVKYRRKKIFEIIQKTGTMELLVGQISDKGRTVLHEVAGMNYYKAYRFFGVPFDLQDELRWYDTVRRFTPKDYNVHSDINGHTPEYIFESEHDEMLKEAQTWVKERAQSCSTIVAILIATVAFSAAYPTEGGREYGTDSFPIKEFLFFTILDVVALTTSLGSVSIFLFILISSYTLWDFHKYLPRSRSRLTLVPLSARSRLVQIDHCFVSSSIVVPLCALKPFRSRLTKTFPLLVIVLECPLCVFRGVCVCRFGLHVVEELNQIRKNYVKYWILDNENIRIFDALDEYGLL</sequence>
<keyword evidence="3" id="KW-1133">Transmembrane helix</keyword>
<keyword evidence="3" id="KW-0472">Membrane</keyword>
<evidence type="ECO:0000256" key="3">
    <source>
        <dbReference type="SAM" id="Phobius"/>
    </source>
</evidence>
<dbReference type="Gene3D" id="1.25.40.20">
    <property type="entry name" value="Ankyrin repeat-containing domain"/>
    <property type="match status" value="2"/>
</dbReference>
<evidence type="ECO:0000313" key="6">
    <source>
        <dbReference type="Proteomes" id="UP001374535"/>
    </source>
</evidence>
<evidence type="ECO:0000256" key="1">
    <source>
        <dbReference type="ARBA" id="ARBA00004413"/>
    </source>
</evidence>
<dbReference type="GO" id="GO:0005886">
    <property type="term" value="C:plasma membrane"/>
    <property type="evidence" value="ECO:0007669"/>
    <property type="project" value="UniProtKB-SubCell"/>
</dbReference>
<dbReference type="SUPFAM" id="SSF48403">
    <property type="entry name" value="Ankyrin repeat"/>
    <property type="match status" value="2"/>
</dbReference>
<dbReference type="InterPro" id="IPR002110">
    <property type="entry name" value="Ankyrin_rpt"/>
</dbReference>
<protein>
    <recommendedName>
        <fullName evidence="4">PGG domain-containing protein</fullName>
    </recommendedName>
</protein>
<proteinExistence type="predicted"/>
<name>A0AAQ3P9U4_VIGMU</name>
<dbReference type="SMART" id="SM00248">
    <property type="entry name" value="ANK"/>
    <property type="match status" value="3"/>
</dbReference>
<accession>A0AAQ3P9U4</accession>
<dbReference type="PANTHER" id="PTHR24177">
    <property type="entry name" value="CASKIN"/>
    <property type="match status" value="1"/>
</dbReference>
<gene>
    <name evidence="5" type="ORF">V8G54_002159</name>
</gene>
<dbReference type="Proteomes" id="UP001374535">
    <property type="component" value="Chromosome 1"/>
</dbReference>
<feature type="compositionally biased region" description="Acidic residues" evidence="2">
    <location>
        <begin position="240"/>
        <end position="262"/>
    </location>
</feature>
<evidence type="ECO:0000259" key="4">
    <source>
        <dbReference type="Pfam" id="PF13962"/>
    </source>
</evidence>
<evidence type="ECO:0000313" key="5">
    <source>
        <dbReference type="EMBL" id="WVZ23615.1"/>
    </source>
</evidence>